<dbReference type="AlphaFoldDB" id="A0A8H6HLU8"/>
<proteinExistence type="inferred from homology"/>
<evidence type="ECO:0000313" key="9">
    <source>
        <dbReference type="EMBL" id="KAF6748587.1"/>
    </source>
</evidence>
<keyword evidence="9" id="KW-0808">Transferase</keyword>
<dbReference type="InterPro" id="IPR036504">
    <property type="entry name" value="CGI121/TPRKB_sf"/>
</dbReference>
<dbReference type="OrthoDB" id="329139at2759"/>
<evidence type="ECO:0000313" key="10">
    <source>
        <dbReference type="Proteomes" id="UP000521943"/>
    </source>
</evidence>
<evidence type="ECO:0000256" key="4">
    <source>
        <dbReference type="ARBA" id="ARBA00016009"/>
    </source>
</evidence>
<evidence type="ECO:0000256" key="6">
    <source>
        <dbReference type="ARBA" id="ARBA00023242"/>
    </source>
</evidence>
<name>A0A8H6HLU8_9AGAR</name>
<dbReference type="GO" id="GO:0000408">
    <property type="term" value="C:EKC/KEOPS complex"/>
    <property type="evidence" value="ECO:0007669"/>
    <property type="project" value="TreeGrafter"/>
</dbReference>
<keyword evidence="5" id="KW-0819">tRNA processing</keyword>
<dbReference type="Pfam" id="PF08617">
    <property type="entry name" value="CGI-121"/>
    <property type="match status" value="1"/>
</dbReference>
<dbReference type="GO" id="GO:0016301">
    <property type="term" value="F:kinase activity"/>
    <property type="evidence" value="ECO:0007669"/>
    <property type="project" value="UniProtKB-KW"/>
</dbReference>
<comment type="subcellular location">
    <subcellularLocation>
        <location evidence="1">Nucleus</location>
    </subcellularLocation>
</comment>
<comment type="caution">
    <text evidence="9">The sequence shown here is derived from an EMBL/GenBank/DDBJ whole genome shotgun (WGS) entry which is preliminary data.</text>
</comment>
<accession>A0A8H6HLU8</accession>
<evidence type="ECO:0000256" key="5">
    <source>
        <dbReference type="ARBA" id="ARBA00022694"/>
    </source>
</evidence>
<keyword evidence="9" id="KW-0418">Kinase</keyword>
<comment type="function">
    <text evidence="7">Component of the EKC/KEOPS complex that is required for the formation of a threonylcarbamoyl group on adenosine at position 37 (t(6)A37) in tRNAs that read codons beginning with adenine. The complex is probably involved in the transfer of the threonylcarbamoyl moiety of threonylcarbamoyl-AMP (TC-AMP) to the N6 group of A37. CGI121 acts as an allosteric effector that regulates the t(6)A activity of the complex. The EKC/KEOPS complex also promotes both telomere uncapping and telomere elongation. The complex is required for efficient recruitment of transcriptional coactivators. CGI121 is not required for tRNA modification.</text>
</comment>
<evidence type="ECO:0000256" key="2">
    <source>
        <dbReference type="ARBA" id="ARBA00005546"/>
    </source>
</evidence>
<organism evidence="9 10">
    <name type="scientific">Ephemerocybe angulata</name>
    <dbReference type="NCBI Taxonomy" id="980116"/>
    <lineage>
        <taxon>Eukaryota</taxon>
        <taxon>Fungi</taxon>
        <taxon>Dikarya</taxon>
        <taxon>Basidiomycota</taxon>
        <taxon>Agaricomycotina</taxon>
        <taxon>Agaricomycetes</taxon>
        <taxon>Agaricomycetidae</taxon>
        <taxon>Agaricales</taxon>
        <taxon>Agaricineae</taxon>
        <taxon>Psathyrellaceae</taxon>
        <taxon>Ephemerocybe</taxon>
    </lineage>
</organism>
<gene>
    <name evidence="9" type="ORF">DFP72DRAFT_916368</name>
</gene>
<keyword evidence="10" id="KW-1185">Reference proteome</keyword>
<dbReference type="PANTHER" id="PTHR15840">
    <property type="entry name" value="CGI-121 FAMILY MEMBER"/>
    <property type="match status" value="1"/>
</dbReference>
<dbReference type="GO" id="GO:0002949">
    <property type="term" value="P:tRNA threonylcarbamoyladenosine modification"/>
    <property type="evidence" value="ECO:0007669"/>
    <property type="project" value="TreeGrafter"/>
</dbReference>
<reference evidence="9 10" key="1">
    <citation type="submission" date="2020-07" db="EMBL/GenBank/DDBJ databases">
        <title>Comparative genomics of pyrophilous fungi reveals a link between fire events and developmental genes.</title>
        <authorList>
            <consortium name="DOE Joint Genome Institute"/>
            <person name="Steindorff A.S."/>
            <person name="Carver A."/>
            <person name="Calhoun S."/>
            <person name="Stillman K."/>
            <person name="Liu H."/>
            <person name="Lipzen A."/>
            <person name="Pangilinan J."/>
            <person name="Labutti K."/>
            <person name="Bruns T.D."/>
            <person name="Grigoriev I.V."/>
        </authorList>
    </citation>
    <scope>NUCLEOTIDE SEQUENCE [LARGE SCALE GENOMIC DNA]</scope>
    <source>
        <strain evidence="9 10">CBS 144469</strain>
    </source>
</reference>
<protein>
    <recommendedName>
        <fullName evidence="4">EKC/KEOPS complex subunit CGI121</fullName>
    </recommendedName>
    <alternativeName>
        <fullName evidence="3">EKC/KEOPS complex subunit cgi121</fullName>
    </alternativeName>
</protein>
<evidence type="ECO:0000256" key="8">
    <source>
        <dbReference type="RuleBase" id="RU004398"/>
    </source>
</evidence>
<keyword evidence="6 8" id="KW-0539">Nucleus</keyword>
<dbReference type="Proteomes" id="UP000521943">
    <property type="component" value="Unassembled WGS sequence"/>
</dbReference>
<evidence type="ECO:0000256" key="3">
    <source>
        <dbReference type="ARBA" id="ARBA00015316"/>
    </source>
</evidence>
<evidence type="ECO:0000256" key="1">
    <source>
        <dbReference type="ARBA" id="ARBA00004123"/>
    </source>
</evidence>
<dbReference type="GO" id="GO:0005634">
    <property type="term" value="C:nucleus"/>
    <property type="evidence" value="ECO:0007669"/>
    <property type="project" value="UniProtKB-SubCell"/>
</dbReference>
<dbReference type="SUPFAM" id="SSF143870">
    <property type="entry name" value="PF0523-like"/>
    <property type="match status" value="1"/>
</dbReference>
<dbReference type="PANTHER" id="PTHR15840:SF10">
    <property type="entry name" value="EKC_KEOPS COMPLEX SUBUNIT TPRKB"/>
    <property type="match status" value="1"/>
</dbReference>
<evidence type="ECO:0000256" key="7">
    <source>
        <dbReference type="ARBA" id="ARBA00025043"/>
    </source>
</evidence>
<comment type="similarity">
    <text evidence="2 8">Belongs to the CGI121/TPRKB family.</text>
</comment>
<sequence>MDSFTFPHFPCDKSTAHFALFRNVENAPSLRQRIVKVSTMPVPVGDSGARREDEVERDAVNFAFIDARLITSRTHLRTAIHQALLASVTPGAMRTRGVHSEILFNLNPTNNITESFKNFGLSDKSTSLLVVRIGPGASSFPSAASCHSAPRPVLTHEQIQSQVRELMKDAVIGSIVPLDDPEQGLASVTDWGAVKKLFKLNTEPAVKSLAGKPEEEHVVVDKIVTSAVAMKSVMQ</sequence>
<dbReference type="InterPro" id="IPR013926">
    <property type="entry name" value="CGI121/TPRKB"/>
</dbReference>
<dbReference type="Gene3D" id="3.30.2380.10">
    <property type="entry name" value="CGI121/TPRKB"/>
    <property type="match status" value="1"/>
</dbReference>
<dbReference type="GO" id="GO:0005829">
    <property type="term" value="C:cytosol"/>
    <property type="evidence" value="ECO:0007669"/>
    <property type="project" value="TreeGrafter"/>
</dbReference>
<dbReference type="EMBL" id="JACGCI010000070">
    <property type="protein sequence ID" value="KAF6748587.1"/>
    <property type="molecule type" value="Genomic_DNA"/>
</dbReference>